<gene>
    <name evidence="2" type="ORF">KY290_033837</name>
</gene>
<name>A0ABQ7U3D4_SOLTU</name>
<keyword evidence="3" id="KW-1185">Reference proteome</keyword>
<evidence type="ECO:0000256" key="1">
    <source>
        <dbReference type="SAM" id="MobiDB-lite"/>
    </source>
</evidence>
<proteinExistence type="predicted"/>
<evidence type="ECO:0000313" key="2">
    <source>
        <dbReference type="EMBL" id="KAH0740794.1"/>
    </source>
</evidence>
<protein>
    <submittedName>
        <fullName evidence="2">Uncharacterized protein</fullName>
    </submittedName>
</protein>
<evidence type="ECO:0000313" key="3">
    <source>
        <dbReference type="Proteomes" id="UP000826656"/>
    </source>
</evidence>
<accession>A0ABQ7U3D4</accession>
<comment type="caution">
    <text evidence="2">The sequence shown here is derived from an EMBL/GenBank/DDBJ whole genome shotgun (WGS) entry which is preliminary data.</text>
</comment>
<feature type="region of interest" description="Disordered" evidence="1">
    <location>
        <begin position="45"/>
        <end position="127"/>
    </location>
</feature>
<sequence>MINTTLEAMLLSKDSATLFVSHAPTPAGLQVTEIAMYFSQLSLSRILPPRDQDKTDDQSDSKGEDLKNVRSETEDQLNSKSQPKAHGNEVGDKNSLHGPKSPKNVENGEGELEQNVLLENKTPTIDA</sequence>
<dbReference type="EMBL" id="JAIVGD010000026">
    <property type="protein sequence ID" value="KAH0740794.1"/>
    <property type="molecule type" value="Genomic_DNA"/>
</dbReference>
<organism evidence="2 3">
    <name type="scientific">Solanum tuberosum</name>
    <name type="common">Potato</name>
    <dbReference type="NCBI Taxonomy" id="4113"/>
    <lineage>
        <taxon>Eukaryota</taxon>
        <taxon>Viridiplantae</taxon>
        <taxon>Streptophyta</taxon>
        <taxon>Embryophyta</taxon>
        <taxon>Tracheophyta</taxon>
        <taxon>Spermatophyta</taxon>
        <taxon>Magnoliopsida</taxon>
        <taxon>eudicotyledons</taxon>
        <taxon>Gunneridae</taxon>
        <taxon>Pentapetalae</taxon>
        <taxon>asterids</taxon>
        <taxon>lamiids</taxon>
        <taxon>Solanales</taxon>
        <taxon>Solanaceae</taxon>
        <taxon>Solanoideae</taxon>
        <taxon>Solaneae</taxon>
        <taxon>Solanum</taxon>
    </lineage>
</organism>
<reference evidence="2 3" key="1">
    <citation type="journal article" date="2021" name="bioRxiv">
        <title>Chromosome-scale and haplotype-resolved genome assembly of a tetraploid potato cultivar.</title>
        <authorList>
            <person name="Sun H."/>
            <person name="Jiao W.-B."/>
            <person name="Krause K."/>
            <person name="Campoy J.A."/>
            <person name="Goel M."/>
            <person name="Folz-Donahue K."/>
            <person name="Kukat C."/>
            <person name="Huettel B."/>
            <person name="Schneeberger K."/>
        </authorList>
    </citation>
    <scope>NUCLEOTIDE SEQUENCE [LARGE SCALE GENOMIC DNA]</scope>
    <source>
        <strain evidence="2">SolTubOtavaFocal</strain>
        <tissue evidence="2">Leaves</tissue>
    </source>
</reference>
<feature type="compositionally biased region" description="Basic and acidic residues" evidence="1">
    <location>
        <begin position="86"/>
        <end position="95"/>
    </location>
</feature>
<feature type="compositionally biased region" description="Basic and acidic residues" evidence="1">
    <location>
        <begin position="48"/>
        <end position="73"/>
    </location>
</feature>
<dbReference type="Proteomes" id="UP000826656">
    <property type="component" value="Unassembled WGS sequence"/>
</dbReference>